<comment type="subcellular location">
    <subcellularLocation>
        <location evidence="1">Nucleus</location>
    </subcellularLocation>
</comment>
<dbReference type="AlphaFoldDB" id="A0A0G4P386"/>
<gene>
    <name evidence="7" type="ORF">PCAMFM013_S004g000728</name>
</gene>
<keyword evidence="8" id="KW-1185">Reference proteome</keyword>
<evidence type="ECO:0000256" key="2">
    <source>
        <dbReference type="ARBA" id="ARBA00023015"/>
    </source>
</evidence>
<dbReference type="InterPro" id="IPR050987">
    <property type="entry name" value="AtrR-like"/>
</dbReference>
<evidence type="ECO:0000256" key="3">
    <source>
        <dbReference type="ARBA" id="ARBA00023125"/>
    </source>
</evidence>
<dbReference type="CDD" id="cd12148">
    <property type="entry name" value="fungal_TF_MHR"/>
    <property type="match status" value="1"/>
</dbReference>
<reference evidence="7 8" key="1">
    <citation type="journal article" date="2014" name="Nat. Commun.">
        <title>Multiple recent horizontal transfers of a large genomic region in cheese making fungi.</title>
        <authorList>
            <person name="Cheeseman K."/>
            <person name="Ropars J."/>
            <person name="Renault P."/>
            <person name="Dupont J."/>
            <person name="Gouzy J."/>
            <person name="Branca A."/>
            <person name="Abraham A.L."/>
            <person name="Ceppi M."/>
            <person name="Conseiller E."/>
            <person name="Debuchy R."/>
            <person name="Malagnac F."/>
            <person name="Goarin A."/>
            <person name="Silar P."/>
            <person name="Lacoste S."/>
            <person name="Sallet E."/>
            <person name="Bensimon A."/>
            <person name="Giraud T."/>
            <person name="Brygoo Y."/>
        </authorList>
    </citation>
    <scope>NUCLEOTIDE SEQUENCE [LARGE SCALE GENOMIC DNA]</scope>
    <source>
        <strain evidence="8">FM 013</strain>
    </source>
</reference>
<dbReference type="InterPro" id="IPR007219">
    <property type="entry name" value="XnlR_reg_dom"/>
</dbReference>
<keyword evidence="3" id="KW-0238">DNA-binding</keyword>
<accession>A0A0G4P386</accession>
<dbReference type="Proteomes" id="UP000053732">
    <property type="component" value="Unassembled WGS sequence"/>
</dbReference>
<dbReference type="PANTHER" id="PTHR46910">
    <property type="entry name" value="TRANSCRIPTION FACTOR PDR1"/>
    <property type="match status" value="1"/>
</dbReference>
<evidence type="ECO:0000259" key="6">
    <source>
        <dbReference type="Pfam" id="PF04082"/>
    </source>
</evidence>
<name>A0A0G4P386_PENC3</name>
<dbReference type="GO" id="GO:0006351">
    <property type="term" value="P:DNA-templated transcription"/>
    <property type="evidence" value="ECO:0007669"/>
    <property type="project" value="InterPro"/>
</dbReference>
<feature type="domain" description="Xylanolytic transcriptional activator regulatory" evidence="6">
    <location>
        <begin position="33"/>
        <end position="261"/>
    </location>
</feature>
<keyword evidence="4" id="KW-0804">Transcription</keyword>
<dbReference type="PANTHER" id="PTHR46910:SF37">
    <property type="entry name" value="ZN(II)2CYS6 TRANSCRIPTION FACTOR (EUROFUNG)"/>
    <property type="match status" value="1"/>
</dbReference>
<dbReference type="EMBL" id="HG793137">
    <property type="protein sequence ID" value="CRL20786.1"/>
    <property type="molecule type" value="Genomic_DNA"/>
</dbReference>
<dbReference type="GO" id="GO:0003700">
    <property type="term" value="F:DNA-binding transcription factor activity"/>
    <property type="evidence" value="ECO:0007669"/>
    <property type="project" value="InterPro"/>
</dbReference>
<dbReference type="Pfam" id="PF04082">
    <property type="entry name" value="Fungal_trans"/>
    <property type="match status" value="1"/>
</dbReference>
<keyword evidence="2" id="KW-0805">Transcription regulation</keyword>
<evidence type="ECO:0000256" key="4">
    <source>
        <dbReference type="ARBA" id="ARBA00023163"/>
    </source>
</evidence>
<evidence type="ECO:0000256" key="5">
    <source>
        <dbReference type="ARBA" id="ARBA00023242"/>
    </source>
</evidence>
<evidence type="ECO:0000256" key="1">
    <source>
        <dbReference type="ARBA" id="ARBA00004123"/>
    </source>
</evidence>
<dbReference type="GO" id="GO:0005634">
    <property type="term" value="C:nucleus"/>
    <property type="evidence" value="ECO:0007669"/>
    <property type="project" value="UniProtKB-SubCell"/>
</dbReference>
<evidence type="ECO:0000313" key="8">
    <source>
        <dbReference type="Proteomes" id="UP000053732"/>
    </source>
</evidence>
<dbReference type="GO" id="GO:0003677">
    <property type="term" value="F:DNA binding"/>
    <property type="evidence" value="ECO:0007669"/>
    <property type="project" value="UniProtKB-KW"/>
</dbReference>
<keyword evidence="5" id="KW-0539">Nucleus</keyword>
<organism evidence="7 8">
    <name type="scientific">Penicillium camemberti (strain FM 013)</name>
    <dbReference type="NCBI Taxonomy" id="1429867"/>
    <lineage>
        <taxon>Eukaryota</taxon>
        <taxon>Fungi</taxon>
        <taxon>Dikarya</taxon>
        <taxon>Ascomycota</taxon>
        <taxon>Pezizomycotina</taxon>
        <taxon>Eurotiomycetes</taxon>
        <taxon>Eurotiomycetidae</taxon>
        <taxon>Eurotiales</taxon>
        <taxon>Aspergillaceae</taxon>
        <taxon>Penicillium</taxon>
    </lineage>
</organism>
<dbReference type="GO" id="GO:0008270">
    <property type="term" value="F:zinc ion binding"/>
    <property type="evidence" value="ECO:0007669"/>
    <property type="project" value="InterPro"/>
</dbReference>
<sequence length="514" mass="57306">MNWEVRPKGRLTSSSNPPASYPIEVETVKRYIATYFEQVHPMYPFLQRQEFEQKALDIRCSQLCKENAPFSALYHTVLALGCQHQGGEFFQRNVSPSWELFQVAWGIFPEIITSKETLTHVQAITAMAIFARNTSYVQIEKVLTVEGARIAQSIGINRAIYAEGEMHLCQRAFWVVYILEKTQTFACGRDSILVDSNIGTPIPHIAEAVFGGFDYFRAMCCFSRVLSKANDSLFSITATLIPSITITATINSLNGELERWKESIGEEFRPGTVLQQSGSLNSLSVAVKIRLSYHYYSAVIALARLKLSVTSRETNTSKLPREQVLLHASRSIVEFTRYIDVETYTPIWYLLSVPLSAIFILFDFVIHNPRHPETNTNISLLGIAAGYFCRLELSSGGWFPTSLLSDLAHIARDYTSGLDTRATEEPMVFSSTAYSRQPDEDEAIAQPGLPASVEESLPAAHDPIHGGAANDPFYFPTDGDLFTIDGKFSEGVDLTSLFAAELPDFLDPSIVDLS</sequence>
<protein>
    <submittedName>
        <fullName evidence="7">Transcription factor, fungi</fullName>
    </submittedName>
</protein>
<evidence type="ECO:0000313" key="7">
    <source>
        <dbReference type="EMBL" id="CRL20786.1"/>
    </source>
</evidence>
<proteinExistence type="predicted"/>
<dbReference type="STRING" id="1429867.A0A0G4P386"/>